<keyword evidence="3" id="KW-0804">Transcription</keyword>
<keyword evidence="2" id="KW-0238">DNA-binding</keyword>
<evidence type="ECO:0000256" key="4">
    <source>
        <dbReference type="SAM" id="Coils"/>
    </source>
</evidence>
<evidence type="ECO:0000313" key="6">
    <source>
        <dbReference type="EMBL" id="SMD36041.1"/>
    </source>
</evidence>
<evidence type="ECO:0000259" key="5">
    <source>
        <dbReference type="PROSITE" id="PS01124"/>
    </source>
</evidence>
<feature type="coiled-coil region" evidence="4">
    <location>
        <begin position="124"/>
        <end position="155"/>
    </location>
</feature>
<dbReference type="RefSeq" id="WP_084373350.1">
    <property type="nucleotide sequence ID" value="NZ_FWYF01000003.1"/>
</dbReference>
<dbReference type="OrthoDB" id="9816011at2"/>
<dbReference type="GO" id="GO:0043565">
    <property type="term" value="F:sequence-specific DNA binding"/>
    <property type="evidence" value="ECO:0007669"/>
    <property type="project" value="InterPro"/>
</dbReference>
<dbReference type="Pfam" id="PF12833">
    <property type="entry name" value="HTH_18"/>
    <property type="match status" value="1"/>
</dbReference>
<protein>
    <submittedName>
        <fullName evidence="6">Helix-turn-helix domain-containing protein</fullName>
    </submittedName>
</protein>
<dbReference type="GO" id="GO:0003700">
    <property type="term" value="F:DNA-binding transcription factor activity"/>
    <property type="evidence" value="ECO:0007669"/>
    <property type="project" value="InterPro"/>
</dbReference>
<feature type="domain" description="HTH araC/xylS-type" evidence="5">
    <location>
        <begin position="6"/>
        <end position="104"/>
    </location>
</feature>
<dbReference type="Proteomes" id="UP000192472">
    <property type="component" value="Unassembled WGS sequence"/>
</dbReference>
<evidence type="ECO:0000313" key="7">
    <source>
        <dbReference type="Proteomes" id="UP000192472"/>
    </source>
</evidence>
<evidence type="ECO:0000256" key="1">
    <source>
        <dbReference type="ARBA" id="ARBA00023015"/>
    </source>
</evidence>
<name>A0A1W2GHJ2_REIFA</name>
<keyword evidence="1" id="KW-0805">Transcription regulation</keyword>
<dbReference type="SUPFAM" id="SSF46689">
    <property type="entry name" value="Homeodomain-like"/>
    <property type="match status" value="2"/>
</dbReference>
<dbReference type="InterPro" id="IPR009057">
    <property type="entry name" value="Homeodomain-like_sf"/>
</dbReference>
<evidence type="ECO:0000256" key="2">
    <source>
        <dbReference type="ARBA" id="ARBA00023125"/>
    </source>
</evidence>
<keyword evidence="4" id="KW-0175">Coiled coil</keyword>
<dbReference type="PANTHER" id="PTHR43280:SF28">
    <property type="entry name" value="HTH-TYPE TRANSCRIPTIONAL ACTIVATOR RHAS"/>
    <property type="match status" value="1"/>
</dbReference>
<dbReference type="Gene3D" id="1.10.10.60">
    <property type="entry name" value="Homeodomain-like"/>
    <property type="match status" value="2"/>
</dbReference>
<organism evidence="6 7">
    <name type="scientific">Reichenbachiella faecimaris</name>
    <dbReference type="NCBI Taxonomy" id="692418"/>
    <lineage>
        <taxon>Bacteria</taxon>
        <taxon>Pseudomonadati</taxon>
        <taxon>Bacteroidota</taxon>
        <taxon>Cytophagia</taxon>
        <taxon>Cytophagales</taxon>
        <taxon>Reichenbachiellaceae</taxon>
        <taxon>Reichenbachiella</taxon>
    </lineage>
</organism>
<proteinExistence type="predicted"/>
<dbReference type="STRING" id="692418.SAMN04488029_2680"/>
<dbReference type="AlphaFoldDB" id="A0A1W2GHJ2"/>
<reference evidence="6 7" key="1">
    <citation type="submission" date="2017-04" db="EMBL/GenBank/DDBJ databases">
        <authorList>
            <person name="Afonso C.L."/>
            <person name="Miller P.J."/>
            <person name="Scott M.A."/>
            <person name="Spackman E."/>
            <person name="Goraichik I."/>
            <person name="Dimitrov K.M."/>
            <person name="Suarez D.L."/>
            <person name="Swayne D.E."/>
        </authorList>
    </citation>
    <scope>NUCLEOTIDE SEQUENCE [LARGE SCALE GENOMIC DNA]</scope>
    <source>
        <strain evidence="6 7">DSM 26133</strain>
    </source>
</reference>
<sequence>MDERIGKVLNFIDHNLFSDLSLARLAREACLSVSQFHRVFKLETGKTPFKVVEEIRVTKAYNLIVTHQAKVYELASQLGYKDYETFSRSFKKHFQLAPDDFKAIYSSVKSTILGQEGEVILTAIKDEEELNDELLERLLKLAEKNQVSLAELESNNVFTIIRSKHKKVANQLIIKNKFLMTSDNKVHKMLREYKNKSDKEE</sequence>
<evidence type="ECO:0000256" key="3">
    <source>
        <dbReference type="ARBA" id="ARBA00023163"/>
    </source>
</evidence>
<dbReference type="SMART" id="SM00342">
    <property type="entry name" value="HTH_ARAC"/>
    <property type="match status" value="1"/>
</dbReference>
<gene>
    <name evidence="6" type="ORF">SAMN04488029_2680</name>
</gene>
<dbReference type="InterPro" id="IPR018060">
    <property type="entry name" value="HTH_AraC"/>
</dbReference>
<keyword evidence="7" id="KW-1185">Reference proteome</keyword>
<dbReference type="EMBL" id="FWYF01000003">
    <property type="protein sequence ID" value="SMD36041.1"/>
    <property type="molecule type" value="Genomic_DNA"/>
</dbReference>
<accession>A0A1W2GHJ2</accession>
<dbReference type="PANTHER" id="PTHR43280">
    <property type="entry name" value="ARAC-FAMILY TRANSCRIPTIONAL REGULATOR"/>
    <property type="match status" value="1"/>
</dbReference>
<dbReference type="PROSITE" id="PS01124">
    <property type="entry name" value="HTH_ARAC_FAMILY_2"/>
    <property type="match status" value="1"/>
</dbReference>